<dbReference type="InterPro" id="IPR005158">
    <property type="entry name" value="BTAD"/>
</dbReference>
<evidence type="ECO:0000256" key="5">
    <source>
        <dbReference type="PROSITE-ProRule" id="PRU00169"/>
    </source>
</evidence>
<dbReference type="InterPro" id="IPR011990">
    <property type="entry name" value="TPR-like_helical_dom_sf"/>
</dbReference>
<evidence type="ECO:0000256" key="1">
    <source>
        <dbReference type="ARBA" id="ARBA00023012"/>
    </source>
</evidence>
<dbReference type="Pfam" id="PF00072">
    <property type="entry name" value="Response_reg"/>
    <property type="match status" value="1"/>
</dbReference>
<dbReference type="InterPro" id="IPR036388">
    <property type="entry name" value="WH-like_DNA-bd_sf"/>
</dbReference>
<dbReference type="PROSITE" id="PS50110">
    <property type="entry name" value="RESPONSE_REGULATORY"/>
    <property type="match status" value="1"/>
</dbReference>
<dbReference type="InterPro" id="IPR051677">
    <property type="entry name" value="AfsR-DnrI-RedD_regulator"/>
</dbReference>
<evidence type="ECO:0000313" key="7">
    <source>
        <dbReference type="EMBL" id="ASR49364.1"/>
    </source>
</evidence>
<dbReference type="InterPro" id="IPR011006">
    <property type="entry name" value="CheY-like_superfamily"/>
</dbReference>
<dbReference type="Gene3D" id="1.10.10.10">
    <property type="entry name" value="Winged helix-like DNA-binding domain superfamily/Winged helix DNA-binding domain"/>
    <property type="match status" value="1"/>
</dbReference>
<dbReference type="AlphaFoldDB" id="A0A222WU06"/>
<name>A0A222WU06_9BACL</name>
<keyword evidence="3" id="KW-0238">DNA-binding</keyword>
<dbReference type="GO" id="GO:0000160">
    <property type="term" value="P:phosphorelay signal transduction system"/>
    <property type="evidence" value="ECO:0007669"/>
    <property type="project" value="UniProtKB-KW"/>
</dbReference>
<gene>
    <name evidence="7" type="ORF">B4V02_22975</name>
</gene>
<keyword evidence="8" id="KW-1185">Reference proteome</keyword>
<organism evidence="7 8">
    <name type="scientific">Paenibacillus kribbensis</name>
    <dbReference type="NCBI Taxonomy" id="172713"/>
    <lineage>
        <taxon>Bacteria</taxon>
        <taxon>Bacillati</taxon>
        <taxon>Bacillota</taxon>
        <taxon>Bacilli</taxon>
        <taxon>Bacillales</taxon>
        <taxon>Paenibacillaceae</taxon>
        <taxon>Paenibacillus</taxon>
    </lineage>
</organism>
<dbReference type="OrthoDB" id="3190595at2"/>
<dbReference type="PANTHER" id="PTHR35807">
    <property type="entry name" value="TRANSCRIPTIONAL REGULATOR REDD-RELATED"/>
    <property type="match status" value="1"/>
</dbReference>
<dbReference type="SMART" id="SM00448">
    <property type="entry name" value="REC"/>
    <property type="match status" value="1"/>
</dbReference>
<keyword evidence="5" id="KW-0597">Phosphoprotein</keyword>
<evidence type="ECO:0000259" key="6">
    <source>
        <dbReference type="PROSITE" id="PS50110"/>
    </source>
</evidence>
<evidence type="ECO:0000256" key="4">
    <source>
        <dbReference type="ARBA" id="ARBA00023163"/>
    </source>
</evidence>
<evidence type="ECO:0000256" key="3">
    <source>
        <dbReference type="ARBA" id="ARBA00023125"/>
    </source>
</evidence>
<dbReference type="Gene3D" id="1.25.40.10">
    <property type="entry name" value="Tetratricopeptide repeat domain"/>
    <property type="match status" value="1"/>
</dbReference>
<dbReference type="Gene3D" id="3.40.50.2300">
    <property type="match status" value="1"/>
</dbReference>
<dbReference type="GO" id="GO:0003677">
    <property type="term" value="F:DNA binding"/>
    <property type="evidence" value="ECO:0007669"/>
    <property type="project" value="UniProtKB-KW"/>
</dbReference>
<dbReference type="SUPFAM" id="SSF48452">
    <property type="entry name" value="TPR-like"/>
    <property type="match status" value="1"/>
</dbReference>
<keyword evidence="1" id="KW-0902">Two-component regulatory system</keyword>
<evidence type="ECO:0000256" key="2">
    <source>
        <dbReference type="ARBA" id="ARBA00023015"/>
    </source>
</evidence>
<dbReference type="SUPFAM" id="SSF46894">
    <property type="entry name" value="C-terminal effector domain of the bipartite response regulators"/>
    <property type="match status" value="1"/>
</dbReference>
<dbReference type="SMART" id="SM01043">
    <property type="entry name" value="BTAD"/>
    <property type="match status" value="1"/>
</dbReference>
<dbReference type="RefSeq" id="WP_094156564.1">
    <property type="nucleotide sequence ID" value="NZ_CP020028.1"/>
</dbReference>
<feature type="domain" description="Response regulatory" evidence="6">
    <location>
        <begin position="9"/>
        <end position="123"/>
    </location>
</feature>
<protein>
    <submittedName>
        <fullName evidence="7">Response regulator receiver protein</fullName>
    </submittedName>
</protein>
<keyword evidence="2" id="KW-0805">Transcription regulation</keyword>
<accession>A0A222WU06</accession>
<dbReference type="GO" id="GO:0006355">
    <property type="term" value="P:regulation of DNA-templated transcription"/>
    <property type="evidence" value="ECO:0007669"/>
    <property type="project" value="InterPro"/>
</dbReference>
<dbReference type="PANTHER" id="PTHR35807:SF2">
    <property type="entry name" value="TRANSCRIPTIONAL ACTIVATOR DOMAIN"/>
    <property type="match status" value="1"/>
</dbReference>
<sequence length="383" mass="45281">MERSEKLTRIVIVDDEELALDYMKRLLGKLQGIHIAGAFTNPFVAKDYILLDDIDLAFLDVRLPEISGIELANQILEHKPHIQIVFVTAYDKYAIQAFELNALDYLLKPVTTERLIKTMNRILKREDQAASIPEDQPSLLHLQVFQHVVFTLADQQPTVLQWRTKKTQELFLYLLQNHDQWVRKSALIELLWPEYEEDKAYSLLYTAAYYIRKSIAPYHSFLDISNTNGGYILHTQNVLLDTERWESLLASAPQMNKESIHYYVKMMELYKGDYLQEYDFWWVESERQRLHKMWLSTSLKMAEWYRGNSQAEEAVSIYEGICSRHPQAEEAYWGLMKIYADMNKKNLVNKWYGLLSSVLWEELHEKPSEQITNWFIEWQMAHA</sequence>
<dbReference type="EMBL" id="CP020028">
    <property type="protein sequence ID" value="ASR49364.1"/>
    <property type="molecule type" value="Genomic_DNA"/>
</dbReference>
<dbReference type="SUPFAM" id="SSF52172">
    <property type="entry name" value="CheY-like"/>
    <property type="match status" value="1"/>
</dbReference>
<feature type="modified residue" description="4-aspartylphosphate" evidence="5">
    <location>
        <position position="60"/>
    </location>
</feature>
<proteinExistence type="predicted"/>
<dbReference type="Proteomes" id="UP000214666">
    <property type="component" value="Chromosome"/>
</dbReference>
<evidence type="ECO:0000313" key="8">
    <source>
        <dbReference type="Proteomes" id="UP000214666"/>
    </source>
</evidence>
<dbReference type="Pfam" id="PF03704">
    <property type="entry name" value="BTAD"/>
    <property type="match status" value="1"/>
</dbReference>
<dbReference type="InterPro" id="IPR001789">
    <property type="entry name" value="Sig_transdc_resp-reg_receiver"/>
</dbReference>
<keyword evidence="4" id="KW-0804">Transcription</keyword>
<dbReference type="InterPro" id="IPR016032">
    <property type="entry name" value="Sig_transdc_resp-reg_C-effctor"/>
</dbReference>
<dbReference type="KEGG" id="pkb:B4V02_22975"/>
<reference evidence="7 8" key="1">
    <citation type="submission" date="2017-03" db="EMBL/GenBank/DDBJ databases">
        <title>Complete genome sequence of Paenibacillus Kribbensis producing bioflocculants.</title>
        <authorList>
            <person name="Lee H.-G."/>
            <person name="Oh H.-M."/>
        </authorList>
    </citation>
    <scope>NUCLEOTIDE SEQUENCE [LARGE SCALE GENOMIC DNA]</scope>
    <source>
        <strain evidence="7 8">AM49</strain>
    </source>
</reference>